<reference evidence="3" key="1">
    <citation type="journal article" date="2023" name="Mol. Phylogenet. Evol.">
        <title>Genome-scale phylogeny and comparative genomics of the fungal order Sordariales.</title>
        <authorList>
            <person name="Hensen N."/>
            <person name="Bonometti L."/>
            <person name="Westerberg I."/>
            <person name="Brannstrom I.O."/>
            <person name="Guillou S."/>
            <person name="Cros-Aarteil S."/>
            <person name="Calhoun S."/>
            <person name="Haridas S."/>
            <person name="Kuo A."/>
            <person name="Mondo S."/>
            <person name="Pangilinan J."/>
            <person name="Riley R."/>
            <person name="LaButti K."/>
            <person name="Andreopoulos B."/>
            <person name="Lipzen A."/>
            <person name="Chen C."/>
            <person name="Yan M."/>
            <person name="Daum C."/>
            <person name="Ng V."/>
            <person name="Clum A."/>
            <person name="Steindorff A."/>
            <person name="Ohm R.A."/>
            <person name="Martin F."/>
            <person name="Silar P."/>
            <person name="Natvig D.O."/>
            <person name="Lalanne C."/>
            <person name="Gautier V."/>
            <person name="Ament-Velasquez S.L."/>
            <person name="Kruys A."/>
            <person name="Hutchinson M.I."/>
            <person name="Powell A.J."/>
            <person name="Barry K."/>
            <person name="Miller A.N."/>
            <person name="Grigoriev I.V."/>
            <person name="Debuchy R."/>
            <person name="Gladieux P."/>
            <person name="Hiltunen Thoren M."/>
            <person name="Johannesson H."/>
        </authorList>
    </citation>
    <scope>NUCLEOTIDE SEQUENCE</scope>
    <source>
        <strain evidence="3">PSN293</strain>
    </source>
</reference>
<reference evidence="3" key="2">
    <citation type="submission" date="2023-05" db="EMBL/GenBank/DDBJ databases">
        <authorList>
            <consortium name="Lawrence Berkeley National Laboratory"/>
            <person name="Steindorff A."/>
            <person name="Hensen N."/>
            <person name="Bonometti L."/>
            <person name="Westerberg I."/>
            <person name="Brannstrom I.O."/>
            <person name="Guillou S."/>
            <person name="Cros-Aarteil S."/>
            <person name="Calhoun S."/>
            <person name="Haridas S."/>
            <person name="Kuo A."/>
            <person name="Mondo S."/>
            <person name="Pangilinan J."/>
            <person name="Riley R."/>
            <person name="Labutti K."/>
            <person name="Andreopoulos B."/>
            <person name="Lipzen A."/>
            <person name="Chen C."/>
            <person name="Yanf M."/>
            <person name="Daum C."/>
            <person name="Ng V."/>
            <person name="Clum A."/>
            <person name="Ohm R."/>
            <person name="Martin F."/>
            <person name="Silar P."/>
            <person name="Natvig D."/>
            <person name="Lalanne C."/>
            <person name="Gautier V."/>
            <person name="Ament-Velasquez S.L."/>
            <person name="Kruys A."/>
            <person name="Hutchinson M.I."/>
            <person name="Powell A.J."/>
            <person name="Barry K."/>
            <person name="Miller A.N."/>
            <person name="Grigoriev I.V."/>
            <person name="Debuchy R."/>
            <person name="Gladieux P."/>
            <person name="Thoren M.H."/>
            <person name="Johannesson H."/>
        </authorList>
    </citation>
    <scope>NUCLEOTIDE SEQUENCE</scope>
    <source>
        <strain evidence="3">PSN293</strain>
    </source>
</reference>
<comment type="caution">
    <text evidence="3">The sequence shown here is derived from an EMBL/GenBank/DDBJ whole genome shotgun (WGS) entry which is preliminary data.</text>
</comment>
<feature type="signal peptide" evidence="1">
    <location>
        <begin position="1"/>
        <end position="24"/>
    </location>
</feature>
<accession>A0AAN6Y645</accession>
<evidence type="ECO:0000313" key="3">
    <source>
        <dbReference type="EMBL" id="KAK4210087.1"/>
    </source>
</evidence>
<proteinExistence type="predicted"/>
<keyword evidence="4" id="KW-1185">Reference proteome</keyword>
<dbReference type="GO" id="GO:0030246">
    <property type="term" value="F:carbohydrate binding"/>
    <property type="evidence" value="ECO:0007669"/>
    <property type="project" value="InterPro"/>
</dbReference>
<dbReference type="Proteomes" id="UP001301769">
    <property type="component" value="Unassembled WGS sequence"/>
</dbReference>
<dbReference type="EMBL" id="MU858185">
    <property type="protein sequence ID" value="KAK4210087.1"/>
    <property type="molecule type" value="Genomic_DNA"/>
</dbReference>
<organism evidence="3 4">
    <name type="scientific">Rhypophila decipiens</name>
    <dbReference type="NCBI Taxonomy" id="261697"/>
    <lineage>
        <taxon>Eukaryota</taxon>
        <taxon>Fungi</taxon>
        <taxon>Dikarya</taxon>
        <taxon>Ascomycota</taxon>
        <taxon>Pezizomycotina</taxon>
        <taxon>Sordariomycetes</taxon>
        <taxon>Sordariomycetidae</taxon>
        <taxon>Sordariales</taxon>
        <taxon>Naviculisporaceae</taxon>
        <taxon>Rhypophila</taxon>
    </lineage>
</organism>
<protein>
    <recommendedName>
        <fullName evidence="2">Endo-1,3(4)-beta-glucanase 1 carbohydrate binding domain-containing protein</fullName>
    </recommendedName>
</protein>
<evidence type="ECO:0000259" key="2">
    <source>
        <dbReference type="Pfam" id="PF10645"/>
    </source>
</evidence>
<dbReference type="InterPro" id="IPR018909">
    <property type="entry name" value="Eng1_septum"/>
</dbReference>
<feature type="domain" description="Endo-1,3(4)-beta-glucanase 1 carbohydrate binding" evidence="2">
    <location>
        <begin position="29"/>
        <end position="79"/>
    </location>
</feature>
<keyword evidence="1" id="KW-0732">Signal</keyword>
<feature type="chain" id="PRO_5043028425" description="Endo-1,3(4)-beta-glucanase 1 carbohydrate binding domain-containing protein" evidence="1">
    <location>
        <begin position="25"/>
        <end position="275"/>
    </location>
</feature>
<evidence type="ECO:0000256" key="1">
    <source>
        <dbReference type="SAM" id="SignalP"/>
    </source>
</evidence>
<dbReference type="AlphaFoldDB" id="A0AAN6Y645"/>
<sequence length="275" mass="29739">MSLKCFLTALAATSSAFFAIPVMAEDRLKCGEASYFASEYTCHNDKTLCPTVFGLPTKPCGGSGSGGCYPPQQYSCSEEDGILRDLPEASSPFTLSVWGVRKAYQNQKIKACGGYLAFGANARQCHLCTAAGGKNCASFKNETVFLPDGRMNAAVPGGQYWYVHPSEGLLQYTAALDPPKNTSTSSWNVTAAEIPRKEFAGVNVKVHENGFFVWDKEGSSSHWWFACLVTLPGGVISTGRSWRLYAPLTPDLKDCDLVRVVATAVDKSNGVYKYS</sequence>
<evidence type="ECO:0000313" key="4">
    <source>
        <dbReference type="Proteomes" id="UP001301769"/>
    </source>
</evidence>
<gene>
    <name evidence="3" type="ORF">QBC37DRAFT_449112</name>
</gene>
<dbReference type="Pfam" id="PF10645">
    <property type="entry name" value="Carb_bind"/>
    <property type="match status" value="1"/>
</dbReference>
<name>A0AAN6Y645_9PEZI</name>